<feature type="domain" description="Calcineurin-like phosphoesterase" evidence="10">
    <location>
        <begin position="13"/>
        <end position="79"/>
    </location>
</feature>
<dbReference type="AlphaFoldDB" id="A0A3P7KUG5"/>
<organism evidence="11 12">
    <name type="scientific">Strongylus vulgaris</name>
    <name type="common">Blood worm</name>
    <dbReference type="NCBI Taxonomy" id="40348"/>
    <lineage>
        <taxon>Eukaryota</taxon>
        <taxon>Metazoa</taxon>
        <taxon>Ecdysozoa</taxon>
        <taxon>Nematoda</taxon>
        <taxon>Chromadorea</taxon>
        <taxon>Rhabditida</taxon>
        <taxon>Rhabditina</taxon>
        <taxon>Rhabditomorpha</taxon>
        <taxon>Strongyloidea</taxon>
        <taxon>Strongylidae</taxon>
        <taxon>Strongylus</taxon>
    </lineage>
</organism>
<evidence type="ECO:0000256" key="4">
    <source>
        <dbReference type="ARBA" id="ARBA00022692"/>
    </source>
</evidence>
<keyword evidence="6" id="KW-0378">Hydrolase</keyword>
<comment type="subcellular location">
    <subcellularLocation>
        <location evidence="2">Membrane</location>
        <topology evidence="2">Multi-pass membrane protein</topology>
    </subcellularLocation>
</comment>
<protein>
    <recommendedName>
        <fullName evidence="10">Calcineurin-like phosphoesterase domain-containing protein</fullName>
    </recommendedName>
</protein>
<keyword evidence="4" id="KW-0812">Transmembrane</keyword>
<dbReference type="Pfam" id="PF00149">
    <property type="entry name" value="Metallophos"/>
    <property type="match status" value="1"/>
</dbReference>
<dbReference type="SUPFAM" id="SSF56300">
    <property type="entry name" value="Metallo-dependent phosphatases"/>
    <property type="match status" value="1"/>
</dbReference>
<evidence type="ECO:0000256" key="5">
    <source>
        <dbReference type="ARBA" id="ARBA00022723"/>
    </source>
</evidence>
<evidence type="ECO:0000256" key="3">
    <source>
        <dbReference type="ARBA" id="ARBA00008895"/>
    </source>
</evidence>
<dbReference type="OrthoDB" id="9984693at2759"/>
<evidence type="ECO:0000259" key="10">
    <source>
        <dbReference type="Pfam" id="PF00149"/>
    </source>
</evidence>
<evidence type="ECO:0000256" key="7">
    <source>
        <dbReference type="ARBA" id="ARBA00022989"/>
    </source>
</evidence>
<evidence type="ECO:0000256" key="6">
    <source>
        <dbReference type="ARBA" id="ARBA00022801"/>
    </source>
</evidence>
<keyword evidence="7" id="KW-1133">Transmembrane helix</keyword>
<keyword evidence="8" id="KW-0472">Membrane</keyword>
<accession>A0A3P7KUG5</accession>
<evidence type="ECO:0000313" key="12">
    <source>
        <dbReference type="Proteomes" id="UP000270094"/>
    </source>
</evidence>
<dbReference type="Proteomes" id="UP000270094">
    <property type="component" value="Unassembled WGS sequence"/>
</dbReference>
<dbReference type="PANTHER" id="PTHR13315">
    <property type="entry name" value="METALLO PHOSPHOESTERASE RELATED"/>
    <property type="match status" value="1"/>
</dbReference>
<comment type="similarity">
    <text evidence="3">Belongs to the metallophosphoesterase superfamily. MPPE1 family.</text>
</comment>
<evidence type="ECO:0000256" key="8">
    <source>
        <dbReference type="ARBA" id="ARBA00023136"/>
    </source>
</evidence>
<dbReference type="InterPro" id="IPR033308">
    <property type="entry name" value="PGAP5/Cdc1/Ted1"/>
</dbReference>
<keyword evidence="12" id="KW-1185">Reference proteome</keyword>
<dbReference type="Gene3D" id="3.60.21.10">
    <property type="match status" value="1"/>
</dbReference>
<dbReference type="EMBL" id="UYYB01017807">
    <property type="protein sequence ID" value="VDM70832.1"/>
    <property type="molecule type" value="Genomic_DNA"/>
</dbReference>
<evidence type="ECO:0000256" key="2">
    <source>
        <dbReference type="ARBA" id="ARBA00004141"/>
    </source>
</evidence>
<gene>
    <name evidence="11" type="ORF">SVUK_LOCUS5830</name>
</gene>
<name>A0A3P7KUG5_STRVU</name>
<dbReference type="PANTHER" id="PTHR13315:SF0">
    <property type="entry name" value="METALLOPHOSPHOESTERASE 1"/>
    <property type="match status" value="1"/>
</dbReference>
<dbReference type="InterPro" id="IPR029052">
    <property type="entry name" value="Metallo-depent_PP-like"/>
</dbReference>
<keyword evidence="5" id="KW-0479">Metal-binding</keyword>
<evidence type="ECO:0000313" key="11">
    <source>
        <dbReference type="EMBL" id="VDM70832.1"/>
    </source>
</evidence>
<sequence>MSRSYRSAVDLLSPDAVFFLGDLMDEGQWGNHYTFHKYADRFDSLFGFSEDKPEVHVLAGNHDLGFHYAVTPFRVDWFSKRFNSSTVDVVFIRGQPFILLTSMAMHGDGCKFCHEAEVAIEAVGDELACAKRGSCSKNVSARFLPYRRPILLQHFPLFR</sequence>
<dbReference type="InterPro" id="IPR004843">
    <property type="entry name" value="Calcineurin-like_PHP"/>
</dbReference>
<dbReference type="GO" id="GO:0016020">
    <property type="term" value="C:membrane"/>
    <property type="evidence" value="ECO:0007669"/>
    <property type="project" value="UniProtKB-SubCell"/>
</dbReference>
<evidence type="ECO:0000256" key="9">
    <source>
        <dbReference type="ARBA" id="ARBA00023211"/>
    </source>
</evidence>
<evidence type="ECO:0000256" key="1">
    <source>
        <dbReference type="ARBA" id="ARBA00001936"/>
    </source>
</evidence>
<dbReference type="GO" id="GO:0006506">
    <property type="term" value="P:GPI anchor biosynthetic process"/>
    <property type="evidence" value="ECO:0007669"/>
    <property type="project" value="InterPro"/>
</dbReference>
<dbReference type="GO" id="GO:0046872">
    <property type="term" value="F:metal ion binding"/>
    <property type="evidence" value="ECO:0007669"/>
    <property type="project" value="UniProtKB-KW"/>
</dbReference>
<proteinExistence type="inferred from homology"/>
<dbReference type="GO" id="GO:0016787">
    <property type="term" value="F:hydrolase activity"/>
    <property type="evidence" value="ECO:0007669"/>
    <property type="project" value="UniProtKB-KW"/>
</dbReference>
<reference evidence="11 12" key="1">
    <citation type="submission" date="2018-11" db="EMBL/GenBank/DDBJ databases">
        <authorList>
            <consortium name="Pathogen Informatics"/>
        </authorList>
    </citation>
    <scope>NUCLEOTIDE SEQUENCE [LARGE SCALE GENOMIC DNA]</scope>
</reference>
<keyword evidence="9" id="KW-0464">Manganese</keyword>
<comment type="cofactor">
    <cofactor evidence="1">
        <name>Mn(2+)</name>
        <dbReference type="ChEBI" id="CHEBI:29035"/>
    </cofactor>
</comment>